<organism evidence="2 3">
    <name type="scientific">Gymnopus androsaceus JB14</name>
    <dbReference type="NCBI Taxonomy" id="1447944"/>
    <lineage>
        <taxon>Eukaryota</taxon>
        <taxon>Fungi</taxon>
        <taxon>Dikarya</taxon>
        <taxon>Basidiomycota</taxon>
        <taxon>Agaricomycotina</taxon>
        <taxon>Agaricomycetes</taxon>
        <taxon>Agaricomycetidae</taxon>
        <taxon>Agaricales</taxon>
        <taxon>Marasmiineae</taxon>
        <taxon>Omphalotaceae</taxon>
        <taxon>Gymnopus</taxon>
    </lineage>
</organism>
<keyword evidence="3" id="KW-1185">Reference proteome</keyword>
<name>A0A6A4HTF3_9AGAR</name>
<dbReference type="Proteomes" id="UP000799118">
    <property type="component" value="Unassembled WGS sequence"/>
</dbReference>
<dbReference type="EMBL" id="ML769451">
    <property type="protein sequence ID" value="KAE9401010.1"/>
    <property type="molecule type" value="Genomic_DNA"/>
</dbReference>
<protein>
    <submittedName>
        <fullName evidence="2">Uncharacterized protein</fullName>
    </submittedName>
</protein>
<evidence type="ECO:0000313" key="2">
    <source>
        <dbReference type="EMBL" id="KAE9401010.1"/>
    </source>
</evidence>
<dbReference type="OrthoDB" id="3141919at2759"/>
<evidence type="ECO:0000256" key="1">
    <source>
        <dbReference type="SAM" id="MobiDB-lite"/>
    </source>
</evidence>
<dbReference type="AlphaFoldDB" id="A0A6A4HTF3"/>
<feature type="region of interest" description="Disordered" evidence="1">
    <location>
        <begin position="1"/>
        <end position="43"/>
    </location>
</feature>
<gene>
    <name evidence="2" type="ORF">BT96DRAFT_919140</name>
</gene>
<feature type="compositionally biased region" description="Basic residues" evidence="1">
    <location>
        <begin position="18"/>
        <end position="28"/>
    </location>
</feature>
<proteinExistence type="predicted"/>
<evidence type="ECO:0000313" key="3">
    <source>
        <dbReference type="Proteomes" id="UP000799118"/>
    </source>
</evidence>
<sequence length="397" mass="44484">MANTRSQREAGASGSSGGRKKGGKRMGGRGKGGAPPLKSKKQVPRPKNLLLLNLCIRQNSVQQYLRSVPSIHTRQDVLNAYATSSRPDNTPGFLYLLKGDLADLEHFARDEHSQWLIDVVHGLCDPRQKSGQLWVWDSDGQDSLVNPGDPLRALVYEYRVPVPIRLTKISHRIKKSATDALGSGGTMRIRVVTRDGGRCWITGLVAWDEVINTRACPKRMGDEQSSFIYEEFTGTAPPLGLTIYNERFGISLTSNLDRHFDLYRIGLKPTNENYVVHDFTGNNLSVMGLPSAPQFSIPILHGYPVSPPNPSSPINPPAGILWWHYIQCVISKFDCYKGQRNITHYEEPIPMEDDSDLDCDDDDFSWPTAQFDRGRMMTKRIEQGTERMSEIASWVNA</sequence>
<reference evidence="2" key="1">
    <citation type="journal article" date="2019" name="Environ. Microbiol.">
        <title>Fungal ecological strategies reflected in gene transcription - a case study of two litter decomposers.</title>
        <authorList>
            <person name="Barbi F."/>
            <person name="Kohler A."/>
            <person name="Barry K."/>
            <person name="Baskaran P."/>
            <person name="Daum C."/>
            <person name="Fauchery L."/>
            <person name="Ihrmark K."/>
            <person name="Kuo A."/>
            <person name="LaButti K."/>
            <person name="Lipzen A."/>
            <person name="Morin E."/>
            <person name="Grigoriev I.V."/>
            <person name="Henrissat B."/>
            <person name="Lindahl B."/>
            <person name="Martin F."/>
        </authorList>
    </citation>
    <scope>NUCLEOTIDE SEQUENCE</scope>
    <source>
        <strain evidence="2">JB14</strain>
    </source>
</reference>
<accession>A0A6A4HTF3</accession>